<dbReference type="InterPro" id="IPR006311">
    <property type="entry name" value="TAT_signal"/>
</dbReference>
<evidence type="ECO:0000256" key="2">
    <source>
        <dbReference type="SAM" id="SignalP"/>
    </source>
</evidence>
<dbReference type="RefSeq" id="WP_116067866.1">
    <property type="nucleotide sequence ID" value="NZ_BONB01000007.1"/>
</dbReference>
<accession>A0A3D9ZIM2</accession>
<dbReference type="OrthoDB" id="3360185at2"/>
<proteinExistence type="predicted"/>
<name>A0A3D9ZIM2_9ACTN</name>
<feature type="region of interest" description="Disordered" evidence="1">
    <location>
        <begin position="69"/>
        <end position="89"/>
    </location>
</feature>
<protein>
    <submittedName>
        <fullName evidence="3">Uncharacterized protein</fullName>
    </submittedName>
</protein>
<feature type="chain" id="PRO_5017605952" evidence="2">
    <location>
        <begin position="43"/>
        <end position="299"/>
    </location>
</feature>
<dbReference type="Proteomes" id="UP000256913">
    <property type="component" value="Unassembled WGS sequence"/>
</dbReference>
<evidence type="ECO:0000256" key="1">
    <source>
        <dbReference type="SAM" id="MobiDB-lite"/>
    </source>
</evidence>
<reference evidence="3 4" key="1">
    <citation type="submission" date="2018-08" db="EMBL/GenBank/DDBJ databases">
        <title>Sequencing the genomes of 1000 actinobacteria strains.</title>
        <authorList>
            <person name="Klenk H.-P."/>
        </authorList>
    </citation>
    <scope>NUCLEOTIDE SEQUENCE [LARGE SCALE GENOMIC DNA]</scope>
    <source>
        <strain evidence="3 4">DSM 44099</strain>
    </source>
</reference>
<dbReference type="EMBL" id="QUMQ01000001">
    <property type="protein sequence ID" value="REF96322.1"/>
    <property type="molecule type" value="Genomic_DNA"/>
</dbReference>
<comment type="caution">
    <text evidence="3">The sequence shown here is derived from an EMBL/GenBank/DDBJ whole genome shotgun (WGS) entry which is preliminary data.</text>
</comment>
<sequence>MSTETPESNLGRRRLLRRAGTVAAGVVGAGAVSAAVAGPAQAAPGDPIVQGNNDAGAGVTEPMVTLDNTEGPALNLAPSGSTNGDDPVGSFRVDGGGNIWTLVTPGLPEMVHTSFTATQLVPIVPQRILDTRTKEGRANVLNPSGLFDAGGRLLAGKTINLHVGDYASWAIALHGNVTVTGSVGDGYLTIWPGGTARPTTSVINFPSSAKLKALANHVVVGVGYLEDEDKDDVISIYNSGATAHVVLDVSAWSTVFGFTEVKKGIPGADTARAARAAAGLAKPQSVIAKRMGGKPGWAK</sequence>
<dbReference type="AlphaFoldDB" id="A0A3D9ZIM2"/>
<feature type="region of interest" description="Disordered" evidence="1">
    <location>
        <begin position="42"/>
        <end position="61"/>
    </location>
</feature>
<organism evidence="3 4">
    <name type="scientific">Asanoa ferruginea</name>
    <dbReference type="NCBI Taxonomy" id="53367"/>
    <lineage>
        <taxon>Bacteria</taxon>
        <taxon>Bacillati</taxon>
        <taxon>Actinomycetota</taxon>
        <taxon>Actinomycetes</taxon>
        <taxon>Micromonosporales</taxon>
        <taxon>Micromonosporaceae</taxon>
        <taxon>Asanoa</taxon>
    </lineage>
</organism>
<keyword evidence="4" id="KW-1185">Reference proteome</keyword>
<feature type="signal peptide" evidence="2">
    <location>
        <begin position="1"/>
        <end position="42"/>
    </location>
</feature>
<evidence type="ECO:0000313" key="3">
    <source>
        <dbReference type="EMBL" id="REF96322.1"/>
    </source>
</evidence>
<evidence type="ECO:0000313" key="4">
    <source>
        <dbReference type="Proteomes" id="UP000256913"/>
    </source>
</evidence>
<gene>
    <name evidence="3" type="ORF">DFJ67_2299</name>
</gene>
<dbReference type="PROSITE" id="PS51318">
    <property type="entry name" value="TAT"/>
    <property type="match status" value="1"/>
</dbReference>
<keyword evidence="2" id="KW-0732">Signal</keyword>